<evidence type="ECO:0000313" key="5">
    <source>
        <dbReference type="Proteomes" id="UP000681967"/>
    </source>
</evidence>
<comment type="caution">
    <text evidence="2">The sequence shown here is derived from an EMBL/GenBank/DDBJ whole genome shotgun (WGS) entry which is preliminary data.</text>
</comment>
<dbReference type="EMBL" id="CAJOBH010050616">
    <property type="protein sequence ID" value="CAF4377457.1"/>
    <property type="molecule type" value="Genomic_DNA"/>
</dbReference>
<accession>A0A8S2V334</accession>
<dbReference type="EMBL" id="CAJOBJ010081560">
    <property type="protein sequence ID" value="CAF4503338.1"/>
    <property type="molecule type" value="Genomic_DNA"/>
</dbReference>
<gene>
    <name evidence="1" type="ORF">BYL167_LOCUS30388</name>
    <name evidence="2" type="ORF">BYL167_LOCUS30592</name>
    <name evidence="3" type="ORF">GIL414_LOCUS34826</name>
    <name evidence="4" type="ORF">GIL414_LOCUS34972</name>
</gene>
<organism evidence="2 5">
    <name type="scientific">Rotaria magnacalcarata</name>
    <dbReference type="NCBI Taxonomy" id="392030"/>
    <lineage>
        <taxon>Eukaryota</taxon>
        <taxon>Metazoa</taxon>
        <taxon>Spiralia</taxon>
        <taxon>Gnathifera</taxon>
        <taxon>Rotifera</taxon>
        <taxon>Eurotatoria</taxon>
        <taxon>Bdelloidea</taxon>
        <taxon>Philodinida</taxon>
        <taxon>Philodinidae</taxon>
        <taxon>Rotaria</taxon>
    </lineage>
</organism>
<evidence type="ECO:0000313" key="2">
    <source>
        <dbReference type="EMBL" id="CAF4377457.1"/>
    </source>
</evidence>
<dbReference type="Proteomes" id="UP000681967">
    <property type="component" value="Unassembled WGS sequence"/>
</dbReference>
<proteinExistence type="predicted"/>
<dbReference type="EMBL" id="CAJOBJ010082246">
    <property type="protein sequence ID" value="CAF4506241.1"/>
    <property type="molecule type" value="Genomic_DNA"/>
</dbReference>
<evidence type="ECO:0000313" key="3">
    <source>
        <dbReference type="EMBL" id="CAF4503338.1"/>
    </source>
</evidence>
<evidence type="ECO:0000313" key="4">
    <source>
        <dbReference type="EMBL" id="CAF4506241.1"/>
    </source>
</evidence>
<protein>
    <submittedName>
        <fullName evidence="2">Uncharacterized protein</fullName>
    </submittedName>
</protein>
<evidence type="ECO:0000313" key="1">
    <source>
        <dbReference type="EMBL" id="CAF4372729.1"/>
    </source>
</evidence>
<reference evidence="2" key="1">
    <citation type="submission" date="2021-02" db="EMBL/GenBank/DDBJ databases">
        <authorList>
            <person name="Nowell W R."/>
        </authorList>
    </citation>
    <scope>NUCLEOTIDE SEQUENCE</scope>
</reference>
<dbReference type="AlphaFoldDB" id="A0A8S2V334"/>
<feature type="non-terminal residue" evidence="2">
    <location>
        <position position="27"/>
    </location>
</feature>
<dbReference type="EMBL" id="CAJOBH010049657">
    <property type="protein sequence ID" value="CAF4372729.1"/>
    <property type="molecule type" value="Genomic_DNA"/>
</dbReference>
<name>A0A8S2V334_9BILA</name>
<sequence>MERFYSYGIGAGVPLKPGAKSAAVVAI</sequence>
<dbReference type="Proteomes" id="UP000681720">
    <property type="component" value="Unassembled WGS sequence"/>
</dbReference>